<dbReference type="EMBL" id="UGNP01000001">
    <property type="protein sequence ID" value="STX09191.1"/>
    <property type="molecule type" value="Genomic_DNA"/>
</dbReference>
<name>A0A8B4Q910_9BACL</name>
<dbReference type="PANTHER" id="PTHR30050">
    <property type="entry name" value="CHROMOSOMAL REPLICATION INITIATOR PROTEIN DNAA"/>
    <property type="match status" value="1"/>
</dbReference>
<reference evidence="3 5" key="2">
    <citation type="submission" date="2019-03" db="EMBL/GenBank/DDBJ databases">
        <title>Genomic Encyclopedia of Type Strains, Phase IV (KMG-IV): sequencing the most valuable type-strain genomes for metagenomic binning, comparative biology and taxonomic classification.</title>
        <authorList>
            <person name="Goeker M."/>
        </authorList>
    </citation>
    <scope>NUCLEOTIDE SEQUENCE [LARGE SCALE GENOMIC DNA]</scope>
    <source>
        <strain evidence="3 5">DSM 20580</strain>
    </source>
</reference>
<dbReference type="SMART" id="SM00382">
    <property type="entry name" value="AAA"/>
    <property type="match status" value="1"/>
</dbReference>
<evidence type="ECO:0000313" key="4">
    <source>
        <dbReference type="Proteomes" id="UP000254330"/>
    </source>
</evidence>
<dbReference type="EMBL" id="SNZG01000030">
    <property type="protein sequence ID" value="TDR35547.1"/>
    <property type="molecule type" value="Genomic_DNA"/>
</dbReference>
<dbReference type="SUPFAM" id="SSF52540">
    <property type="entry name" value="P-loop containing nucleoside triphosphate hydrolases"/>
    <property type="match status" value="1"/>
</dbReference>
<dbReference type="AlphaFoldDB" id="A0A8B4Q910"/>
<dbReference type="InterPro" id="IPR002611">
    <property type="entry name" value="IstB_ATP-bd"/>
</dbReference>
<accession>A0A8B4Q910</accession>
<dbReference type="OrthoDB" id="2052561at2"/>
<sequence>MKAIAQALPKSIQMTLTSNECSLHAKPVPLMMIDGKELCPACQIAKENQSFEQSFQKEILDRAAKKKKNTLYMRSVFADETIREASFGKFFAESSEESKNKDLAVQSFKHYKSGKTFTTLLQGDTGVGKSHLAMSILRNLNEKLDVECVFVSVREMMAKIRDSFDNKESKFTQLYFVEMLSRVDYLCLDDLGAETGAITTNKTATNFTLEVLTAILEARQSKSTIITSNLSRNQMELMYDKKLISRCLKNIAVIKFTDTRDKRISVFDLSQEV</sequence>
<dbReference type="Proteomes" id="UP000294641">
    <property type="component" value="Unassembled WGS sequence"/>
</dbReference>
<evidence type="ECO:0000259" key="1">
    <source>
        <dbReference type="SMART" id="SM00382"/>
    </source>
</evidence>
<feature type="domain" description="AAA+ ATPase" evidence="1">
    <location>
        <begin position="115"/>
        <end position="248"/>
    </location>
</feature>
<dbReference type="GO" id="GO:0006260">
    <property type="term" value="P:DNA replication"/>
    <property type="evidence" value="ECO:0007669"/>
    <property type="project" value="TreeGrafter"/>
</dbReference>
<keyword evidence="5" id="KW-1185">Reference proteome</keyword>
<protein>
    <submittedName>
        <fullName evidence="2 3">DNA replication protein</fullName>
    </submittedName>
</protein>
<dbReference type="RefSeq" id="WP_109348754.1">
    <property type="nucleotide sequence ID" value="NZ_BJUE01000007.1"/>
</dbReference>
<reference evidence="2 4" key="1">
    <citation type="submission" date="2018-06" db="EMBL/GenBank/DDBJ databases">
        <authorList>
            <consortium name="Pathogen Informatics"/>
            <person name="Doyle S."/>
        </authorList>
    </citation>
    <scope>NUCLEOTIDE SEQUENCE [LARGE SCALE GENOMIC DNA]</scope>
    <source>
        <strain evidence="2 4">NCTC10597</strain>
    </source>
</reference>
<organism evidence="2 4">
    <name type="scientific">Kurthia zopfii</name>
    <dbReference type="NCBI Taxonomy" id="1650"/>
    <lineage>
        <taxon>Bacteria</taxon>
        <taxon>Bacillati</taxon>
        <taxon>Bacillota</taxon>
        <taxon>Bacilli</taxon>
        <taxon>Bacillales</taxon>
        <taxon>Caryophanaceae</taxon>
        <taxon>Kurthia</taxon>
    </lineage>
</organism>
<dbReference type="PANTHER" id="PTHR30050:SF8">
    <property type="entry name" value="PRIMOSOMAL PROTEIN DNAI"/>
    <property type="match status" value="1"/>
</dbReference>
<dbReference type="Proteomes" id="UP000254330">
    <property type="component" value="Unassembled WGS sequence"/>
</dbReference>
<gene>
    <name evidence="3" type="ORF">DFR61_13042</name>
    <name evidence="2" type="ORF">NCTC10597_00861</name>
</gene>
<dbReference type="InterPro" id="IPR003593">
    <property type="entry name" value="AAA+_ATPase"/>
</dbReference>
<dbReference type="GO" id="GO:0005524">
    <property type="term" value="F:ATP binding"/>
    <property type="evidence" value="ECO:0007669"/>
    <property type="project" value="InterPro"/>
</dbReference>
<evidence type="ECO:0000313" key="2">
    <source>
        <dbReference type="EMBL" id="STX09191.1"/>
    </source>
</evidence>
<comment type="caution">
    <text evidence="2">The sequence shown here is derived from an EMBL/GenBank/DDBJ whole genome shotgun (WGS) entry which is preliminary data.</text>
</comment>
<dbReference type="InterPro" id="IPR027417">
    <property type="entry name" value="P-loop_NTPase"/>
</dbReference>
<proteinExistence type="predicted"/>
<dbReference type="CDD" id="cd00009">
    <property type="entry name" value="AAA"/>
    <property type="match status" value="1"/>
</dbReference>
<dbReference type="Pfam" id="PF01695">
    <property type="entry name" value="IstB_IS21"/>
    <property type="match status" value="1"/>
</dbReference>
<evidence type="ECO:0000313" key="5">
    <source>
        <dbReference type="Proteomes" id="UP000294641"/>
    </source>
</evidence>
<evidence type="ECO:0000313" key="3">
    <source>
        <dbReference type="EMBL" id="TDR35547.1"/>
    </source>
</evidence>
<dbReference type="Gene3D" id="3.40.50.300">
    <property type="entry name" value="P-loop containing nucleotide triphosphate hydrolases"/>
    <property type="match status" value="1"/>
</dbReference>